<accession>A0ABM1ET75</accession>
<feature type="transmembrane region" description="Helical" evidence="5">
    <location>
        <begin position="222"/>
        <end position="242"/>
    </location>
</feature>
<dbReference type="RefSeq" id="XP_014675396.1">
    <property type="nucleotide sequence ID" value="XM_014819910.1"/>
</dbReference>
<feature type="transmembrane region" description="Helical" evidence="5">
    <location>
        <begin position="126"/>
        <end position="143"/>
    </location>
</feature>
<dbReference type="Pfam" id="PF03151">
    <property type="entry name" value="TPT"/>
    <property type="match status" value="1"/>
</dbReference>
<keyword evidence="3 5" id="KW-1133">Transmembrane helix</keyword>
<feature type="transmembrane region" description="Helical" evidence="5">
    <location>
        <begin position="149"/>
        <end position="171"/>
    </location>
</feature>
<evidence type="ECO:0000256" key="1">
    <source>
        <dbReference type="ARBA" id="ARBA00004141"/>
    </source>
</evidence>
<keyword evidence="2 5" id="KW-0812">Transmembrane</keyword>
<reference evidence="8" key="1">
    <citation type="submission" date="2025-08" db="UniProtKB">
        <authorList>
            <consortium name="RefSeq"/>
        </authorList>
    </citation>
    <scope>IDENTIFICATION</scope>
</reference>
<name>A0ABM1ET75_PRICU</name>
<feature type="transmembrane region" description="Helical" evidence="5">
    <location>
        <begin position="37"/>
        <end position="57"/>
    </location>
</feature>
<dbReference type="InterPro" id="IPR004853">
    <property type="entry name" value="Sugar_P_trans_dom"/>
</dbReference>
<evidence type="ECO:0000256" key="5">
    <source>
        <dbReference type="SAM" id="Phobius"/>
    </source>
</evidence>
<feature type="transmembrane region" description="Helical" evidence="5">
    <location>
        <begin position="249"/>
        <end position="269"/>
    </location>
</feature>
<organism evidence="7 8">
    <name type="scientific">Priapulus caudatus</name>
    <name type="common">Priapulid worm</name>
    <dbReference type="NCBI Taxonomy" id="37621"/>
    <lineage>
        <taxon>Eukaryota</taxon>
        <taxon>Metazoa</taxon>
        <taxon>Ecdysozoa</taxon>
        <taxon>Scalidophora</taxon>
        <taxon>Priapulida</taxon>
        <taxon>Priapulimorpha</taxon>
        <taxon>Priapulimorphida</taxon>
        <taxon>Priapulidae</taxon>
        <taxon>Priapulus</taxon>
    </lineage>
</organism>
<evidence type="ECO:0000256" key="3">
    <source>
        <dbReference type="ARBA" id="ARBA00022989"/>
    </source>
</evidence>
<dbReference type="InterPro" id="IPR050186">
    <property type="entry name" value="TPT_transporter"/>
</dbReference>
<feature type="domain" description="Sugar phosphate transporter" evidence="6">
    <location>
        <begin position="19"/>
        <end position="291"/>
    </location>
</feature>
<keyword evidence="4 5" id="KW-0472">Membrane</keyword>
<evidence type="ECO:0000259" key="6">
    <source>
        <dbReference type="Pfam" id="PF03151"/>
    </source>
</evidence>
<evidence type="ECO:0000256" key="4">
    <source>
        <dbReference type="ARBA" id="ARBA00023136"/>
    </source>
</evidence>
<gene>
    <name evidence="8" type="primary">LOC106815453</name>
</gene>
<proteinExistence type="predicted"/>
<feature type="transmembrane region" description="Helical" evidence="5">
    <location>
        <begin position="275"/>
        <end position="294"/>
    </location>
</feature>
<evidence type="ECO:0000313" key="7">
    <source>
        <dbReference type="Proteomes" id="UP000695022"/>
    </source>
</evidence>
<feature type="transmembrane region" description="Helical" evidence="5">
    <location>
        <begin position="183"/>
        <end position="202"/>
    </location>
</feature>
<protein>
    <submittedName>
        <fullName evidence="8">Solute carrier family 35 member E3-like</fullName>
    </submittedName>
</protein>
<feature type="transmembrane region" description="Helical" evidence="5">
    <location>
        <begin position="69"/>
        <end position="89"/>
    </location>
</feature>
<feature type="transmembrane region" description="Helical" evidence="5">
    <location>
        <begin position="101"/>
        <end position="119"/>
    </location>
</feature>
<dbReference type="GeneID" id="106815453"/>
<feature type="transmembrane region" description="Helical" evidence="5">
    <location>
        <begin position="7"/>
        <end position="31"/>
    </location>
</feature>
<evidence type="ECO:0000256" key="2">
    <source>
        <dbReference type="ARBA" id="ARBA00022692"/>
    </source>
</evidence>
<sequence>MAVGGSNVYILCCIILNVVSSVVIVLLNKWIFVHVGFPSMTLTCVHFVMTFLGLVICQSLNMFQVKRIPIAKMIPLCLTFCGFVVFNNLSLQHNTVGTYQIIKSMTTPTIIVIQTYYYLKSFSTKIKLTLVPISIGVFLNSYYDMKFNTLGTTYASLGVLVTSVYQVWVGEKQQEFQVNSMQLLYYQAPLSAGILLVVVPFFETPWAADGVFFQPWSFTDVVMVLLSGVVAFSVNLSIFWIIGNTSPVTYNMIGHFKFSSILVGGFLLYGDSIRISQGFGIALTLLGILLYTHYKMVEARTGTLTREKSLLPAHGTSTSDGPLQANGHANHVQAL</sequence>
<evidence type="ECO:0000313" key="8">
    <source>
        <dbReference type="RefSeq" id="XP_014675396.1"/>
    </source>
</evidence>
<dbReference type="PANTHER" id="PTHR11132">
    <property type="entry name" value="SOLUTE CARRIER FAMILY 35"/>
    <property type="match status" value="1"/>
</dbReference>
<comment type="subcellular location">
    <subcellularLocation>
        <location evidence="1">Membrane</location>
        <topology evidence="1">Multi-pass membrane protein</topology>
    </subcellularLocation>
</comment>
<keyword evidence="7" id="KW-1185">Reference proteome</keyword>
<dbReference type="Proteomes" id="UP000695022">
    <property type="component" value="Unplaced"/>
</dbReference>